<accession>A0ACA9S3Q7</accession>
<keyword evidence="2" id="KW-1185">Reference proteome</keyword>
<reference evidence="1" key="1">
    <citation type="submission" date="2021-06" db="EMBL/GenBank/DDBJ databases">
        <authorList>
            <person name="Kallberg Y."/>
            <person name="Tangrot J."/>
            <person name="Rosling A."/>
        </authorList>
    </citation>
    <scope>NUCLEOTIDE SEQUENCE</scope>
    <source>
        <strain evidence="1">MA461A</strain>
    </source>
</reference>
<sequence>MSIKRNQKIENDCDANNIQLLEERLRRYEDEAGQIRSTSTLIDRVSYLRKNRENDASKAIIKIEDSMKFDLCFVLDCTGSMAPHIKAAKEHILKVASYVNNYNSNIKFWVGFCGYRDHYNRNDRLQIFDFTNSLEKFKEYITNKVKAKGGDDEPEDVLGGLNAAITEMT</sequence>
<dbReference type="Proteomes" id="UP000789920">
    <property type="component" value="Unassembled WGS sequence"/>
</dbReference>
<protein>
    <submittedName>
        <fullName evidence="1">14239_t:CDS:1</fullName>
    </submittedName>
</protein>
<feature type="non-terminal residue" evidence="1">
    <location>
        <position position="169"/>
    </location>
</feature>
<name>A0ACA9S3Q7_9GLOM</name>
<gene>
    <name evidence="1" type="ORF">RPERSI_LOCUS26036</name>
</gene>
<evidence type="ECO:0000313" key="2">
    <source>
        <dbReference type="Proteomes" id="UP000789920"/>
    </source>
</evidence>
<evidence type="ECO:0000313" key="1">
    <source>
        <dbReference type="EMBL" id="CAG8823511.1"/>
    </source>
</evidence>
<proteinExistence type="predicted"/>
<dbReference type="EMBL" id="CAJVQC010087642">
    <property type="protein sequence ID" value="CAG8823511.1"/>
    <property type="molecule type" value="Genomic_DNA"/>
</dbReference>
<organism evidence="1 2">
    <name type="scientific">Racocetra persica</name>
    <dbReference type="NCBI Taxonomy" id="160502"/>
    <lineage>
        <taxon>Eukaryota</taxon>
        <taxon>Fungi</taxon>
        <taxon>Fungi incertae sedis</taxon>
        <taxon>Mucoromycota</taxon>
        <taxon>Glomeromycotina</taxon>
        <taxon>Glomeromycetes</taxon>
        <taxon>Diversisporales</taxon>
        <taxon>Gigasporaceae</taxon>
        <taxon>Racocetra</taxon>
    </lineage>
</organism>
<comment type="caution">
    <text evidence="1">The sequence shown here is derived from an EMBL/GenBank/DDBJ whole genome shotgun (WGS) entry which is preliminary data.</text>
</comment>